<name>A0A3S2U5E8_9BURK</name>
<comment type="caution">
    <text evidence="1">The sequence shown here is derived from an EMBL/GenBank/DDBJ whole genome shotgun (WGS) entry which is preliminary data.</text>
</comment>
<dbReference type="AlphaFoldDB" id="A0A3S2U5E8"/>
<organism evidence="1 2">
    <name type="scientific">Rubrivivax albus</name>
    <dbReference type="NCBI Taxonomy" id="2499835"/>
    <lineage>
        <taxon>Bacteria</taxon>
        <taxon>Pseudomonadati</taxon>
        <taxon>Pseudomonadota</taxon>
        <taxon>Betaproteobacteria</taxon>
        <taxon>Burkholderiales</taxon>
        <taxon>Sphaerotilaceae</taxon>
        <taxon>Rubrivivax</taxon>
    </lineage>
</organism>
<keyword evidence="2" id="KW-1185">Reference proteome</keyword>
<dbReference type="Proteomes" id="UP000288178">
    <property type="component" value="Unassembled WGS sequence"/>
</dbReference>
<reference evidence="1 2" key="1">
    <citation type="submission" date="2019-01" db="EMBL/GenBank/DDBJ databases">
        <authorList>
            <person name="Chen W.-M."/>
        </authorList>
    </citation>
    <scope>NUCLEOTIDE SEQUENCE [LARGE SCALE GENOMIC DNA]</scope>
    <source>
        <strain evidence="1 2">ICH-3</strain>
    </source>
</reference>
<evidence type="ECO:0000313" key="1">
    <source>
        <dbReference type="EMBL" id="RVT54079.1"/>
    </source>
</evidence>
<protein>
    <submittedName>
        <fullName evidence="1">Formate dehydrogenase</fullName>
    </submittedName>
</protein>
<dbReference type="RefSeq" id="WP_128195905.1">
    <property type="nucleotide sequence ID" value="NZ_SACT01000001.1"/>
</dbReference>
<evidence type="ECO:0000313" key="2">
    <source>
        <dbReference type="Proteomes" id="UP000288178"/>
    </source>
</evidence>
<proteinExistence type="predicted"/>
<dbReference type="PROSITE" id="PS51318">
    <property type="entry name" value="TAT"/>
    <property type="match status" value="1"/>
</dbReference>
<accession>A0A3S2U5E8</accession>
<sequence length="71" mass="7395">MSSPERPQLNRRTVFAGAGTVGALAAAATLLPAARTDTAAVPAADAGQAGQDHGRYQETAHVRQYYQTAKL</sequence>
<dbReference type="EMBL" id="SACT01000001">
    <property type="protein sequence ID" value="RVT54079.1"/>
    <property type="molecule type" value="Genomic_DNA"/>
</dbReference>
<dbReference type="InterPro" id="IPR006311">
    <property type="entry name" value="TAT_signal"/>
</dbReference>
<gene>
    <name evidence="1" type="ORF">ENE75_04220</name>
</gene>